<evidence type="ECO:0000313" key="2">
    <source>
        <dbReference type="EMBL" id="QWG00343.1"/>
    </source>
</evidence>
<keyword evidence="1" id="KW-1133">Transmembrane helix</keyword>
<proteinExistence type="predicted"/>
<sequence length="135" mass="16330">MILSTNNIITNRFGFVFLSLFSIVLLFSVFNNIDSFYEDYYLLIPFTLQIFLFYTFIFIPKTIYFDRDSITVYGLFKSKEIYYKQIEVKKVFIWLYKINVDSKSFYFIVNTKLITKAFYEKRKVISLLNEIINIK</sequence>
<dbReference type="AlphaFoldDB" id="A0AAX1MYF8"/>
<dbReference type="Proteomes" id="UP000678679">
    <property type="component" value="Chromosome 1"/>
</dbReference>
<keyword evidence="1" id="KW-0472">Membrane</keyword>
<feature type="transmembrane region" description="Helical" evidence="1">
    <location>
        <begin position="42"/>
        <end position="59"/>
    </location>
</feature>
<dbReference type="KEGG" id="fya:KMW28_11840"/>
<organism evidence="2 3">
    <name type="scientific">Flammeovirga yaeyamensis</name>
    <dbReference type="NCBI Taxonomy" id="367791"/>
    <lineage>
        <taxon>Bacteria</taxon>
        <taxon>Pseudomonadati</taxon>
        <taxon>Bacteroidota</taxon>
        <taxon>Cytophagia</taxon>
        <taxon>Cytophagales</taxon>
        <taxon>Flammeovirgaceae</taxon>
        <taxon>Flammeovirga</taxon>
    </lineage>
</organism>
<evidence type="ECO:0000256" key="1">
    <source>
        <dbReference type="SAM" id="Phobius"/>
    </source>
</evidence>
<gene>
    <name evidence="2" type="ORF">KMW28_11840</name>
</gene>
<keyword evidence="3" id="KW-1185">Reference proteome</keyword>
<dbReference type="EMBL" id="CP076132">
    <property type="protein sequence ID" value="QWG00343.1"/>
    <property type="molecule type" value="Genomic_DNA"/>
</dbReference>
<reference evidence="2 3" key="1">
    <citation type="submission" date="2021-05" db="EMBL/GenBank/DDBJ databases">
        <title>Comparative genomic studies on the polysaccharide-degrading batcterial strains of the Flammeovirga genus.</title>
        <authorList>
            <person name="Zewei F."/>
            <person name="Zheng Z."/>
            <person name="Yu L."/>
            <person name="Ruyue G."/>
            <person name="Yanhong M."/>
            <person name="Yuanyuan C."/>
            <person name="Jingyan G."/>
            <person name="Wenjun H."/>
        </authorList>
    </citation>
    <scope>NUCLEOTIDE SEQUENCE [LARGE SCALE GENOMIC DNA]</scope>
    <source>
        <strain evidence="2 3">NBRC:100898</strain>
    </source>
</reference>
<feature type="transmembrane region" description="Helical" evidence="1">
    <location>
        <begin position="12"/>
        <end position="30"/>
    </location>
</feature>
<accession>A0AAX1MYF8</accession>
<keyword evidence="1" id="KW-0812">Transmembrane</keyword>
<name>A0AAX1MYF8_9BACT</name>
<dbReference type="RefSeq" id="WP_215585730.1">
    <property type="nucleotide sequence ID" value="NZ_CP076132.1"/>
</dbReference>
<protein>
    <submittedName>
        <fullName evidence="2">Uncharacterized protein</fullName>
    </submittedName>
</protein>
<evidence type="ECO:0000313" key="3">
    <source>
        <dbReference type="Proteomes" id="UP000678679"/>
    </source>
</evidence>